<dbReference type="AlphaFoldDB" id="A0A3N5ZB03"/>
<comment type="similarity">
    <text evidence="1">Belongs to the pseudouridine synthase RluA family.</text>
</comment>
<dbReference type="PANTHER" id="PTHR21600:SF87">
    <property type="entry name" value="RNA PSEUDOURIDYLATE SYNTHASE DOMAIN-CONTAINING PROTEIN 1"/>
    <property type="match status" value="1"/>
</dbReference>
<dbReference type="GO" id="GO:0009982">
    <property type="term" value="F:pseudouridine synthase activity"/>
    <property type="evidence" value="ECO:0007669"/>
    <property type="project" value="InterPro"/>
</dbReference>
<dbReference type="PROSITE" id="PS01129">
    <property type="entry name" value="PSI_RLU"/>
    <property type="match status" value="1"/>
</dbReference>
<dbReference type="InterPro" id="IPR020103">
    <property type="entry name" value="PsdUridine_synth_cat_dom_sf"/>
</dbReference>
<sequence>MSDTLSVLLEHEDFLVVNKPVGVPMHDKDSGIVQQVHAQTGIANLHLVHRLDTPTSGCLILATNKKAAATLSRMFSYHQIDKYYIALLANKPKKKQGSVIGDMINRRSGQRALTHSKDNPAVTQFLSESIEPGLRLALVKPITGKTHQIRVAMKSLGSPIIGDDRYGGAAADRLYLHAWHLRFEYANETITCYAKPLAGDLFSLQSFDTWLERAPAPETLKWPGNQVSSESK</sequence>
<name>A0A3N5ZB03_9ALTE</name>
<dbReference type="InterPro" id="IPR050188">
    <property type="entry name" value="RluA_PseudoU_synthase"/>
</dbReference>
<dbReference type="InterPro" id="IPR006224">
    <property type="entry name" value="PsdUridine_synth_RluA-like_CS"/>
</dbReference>
<proteinExistence type="inferred from homology"/>
<evidence type="ECO:0000313" key="4">
    <source>
        <dbReference type="Proteomes" id="UP000275281"/>
    </source>
</evidence>
<dbReference type="OrthoDB" id="9807829at2"/>
<organism evidence="3 4">
    <name type="scientific">Alteromonas sediminis</name>
    <dbReference type="NCBI Taxonomy" id="2259342"/>
    <lineage>
        <taxon>Bacteria</taxon>
        <taxon>Pseudomonadati</taxon>
        <taxon>Pseudomonadota</taxon>
        <taxon>Gammaproteobacteria</taxon>
        <taxon>Alteromonadales</taxon>
        <taxon>Alteromonadaceae</taxon>
        <taxon>Alteromonas/Salinimonas group</taxon>
        <taxon>Alteromonas</taxon>
    </lineage>
</organism>
<dbReference type="NCBIfam" id="TIGR01621">
    <property type="entry name" value="RluA-like"/>
    <property type="match status" value="1"/>
</dbReference>
<dbReference type="Pfam" id="PF00849">
    <property type="entry name" value="PseudoU_synth_2"/>
    <property type="match status" value="1"/>
</dbReference>
<dbReference type="EMBL" id="RPOK01000001">
    <property type="protein sequence ID" value="RPJ68394.1"/>
    <property type="molecule type" value="Genomic_DNA"/>
</dbReference>
<reference evidence="3 4" key="1">
    <citation type="submission" date="2018-11" db="EMBL/GenBank/DDBJ databases">
        <authorList>
            <person name="Ye M.-Q."/>
            <person name="Du Z.-J."/>
        </authorList>
    </citation>
    <scope>NUCLEOTIDE SEQUENCE [LARGE SCALE GENOMIC DNA]</scope>
    <source>
        <strain evidence="3 4">U0105</strain>
    </source>
</reference>
<keyword evidence="4" id="KW-1185">Reference proteome</keyword>
<dbReference type="Gene3D" id="3.30.2350.10">
    <property type="entry name" value="Pseudouridine synthase"/>
    <property type="match status" value="1"/>
</dbReference>
<dbReference type="GO" id="GO:0140098">
    <property type="term" value="F:catalytic activity, acting on RNA"/>
    <property type="evidence" value="ECO:0007669"/>
    <property type="project" value="UniProtKB-ARBA"/>
</dbReference>
<dbReference type="InterPro" id="IPR006145">
    <property type="entry name" value="PsdUridine_synth_RsuA/RluA"/>
</dbReference>
<protein>
    <submittedName>
        <fullName evidence="3">TIGR01621 family pseudouridine synthase</fullName>
    </submittedName>
</protein>
<evidence type="ECO:0000256" key="1">
    <source>
        <dbReference type="ARBA" id="ARBA00010876"/>
    </source>
</evidence>
<dbReference type="CDD" id="cd02869">
    <property type="entry name" value="PseudoU_synth_RluA_like"/>
    <property type="match status" value="1"/>
</dbReference>
<dbReference type="RefSeq" id="WP_124026395.1">
    <property type="nucleotide sequence ID" value="NZ_JBHRSN010000005.1"/>
</dbReference>
<feature type="domain" description="Pseudouridine synthase RsuA/RluA-like" evidence="2">
    <location>
        <begin position="13"/>
        <end position="154"/>
    </location>
</feature>
<evidence type="ECO:0000313" key="3">
    <source>
        <dbReference type="EMBL" id="RPJ68394.1"/>
    </source>
</evidence>
<dbReference type="SUPFAM" id="SSF55120">
    <property type="entry name" value="Pseudouridine synthase"/>
    <property type="match status" value="1"/>
</dbReference>
<comment type="caution">
    <text evidence="3">The sequence shown here is derived from an EMBL/GenBank/DDBJ whole genome shotgun (WGS) entry which is preliminary data.</text>
</comment>
<evidence type="ECO:0000259" key="2">
    <source>
        <dbReference type="Pfam" id="PF00849"/>
    </source>
</evidence>
<dbReference type="InterPro" id="IPR006508">
    <property type="entry name" value="PsdUridine_synth_RluA-like"/>
</dbReference>
<dbReference type="GO" id="GO:0000455">
    <property type="term" value="P:enzyme-directed rRNA pseudouridine synthesis"/>
    <property type="evidence" value="ECO:0007669"/>
    <property type="project" value="TreeGrafter"/>
</dbReference>
<dbReference type="Proteomes" id="UP000275281">
    <property type="component" value="Unassembled WGS sequence"/>
</dbReference>
<dbReference type="GO" id="GO:0003723">
    <property type="term" value="F:RNA binding"/>
    <property type="evidence" value="ECO:0007669"/>
    <property type="project" value="InterPro"/>
</dbReference>
<accession>A0A3N5ZB03</accession>
<gene>
    <name evidence="3" type="ORF">DRW07_03010</name>
</gene>
<dbReference type="PANTHER" id="PTHR21600">
    <property type="entry name" value="MITOCHONDRIAL RNA PSEUDOURIDINE SYNTHASE"/>
    <property type="match status" value="1"/>
</dbReference>